<evidence type="ECO:0008006" key="4">
    <source>
        <dbReference type="Google" id="ProtNLM"/>
    </source>
</evidence>
<evidence type="ECO:0000313" key="2">
    <source>
        <dbReference type="EMBL" id="QXV74640.1"/>
    </source>
</evidence>
<dbReference type="Proteomes" id="UP000828713">
    <property type="component" value="Segment"/>
</dbReference>
<keyword evidence="1" id="KW-0472">Membrane</keyword>
<feature type="transmembrane region" description="Helical" evidence="1">
    <location>
        <begin position="31"/>
        <end position="51"/>
    </location>
</feature>
<accession>A0AAE7VMU8</accession>
<proteinExistence type="predicted"/>
<protein>
    <recommendedName>
        <fullName evidence="4">Transmembrane protein</fullName>
    </recommendedName>
</protein>
<keyword evidence="1" id="KW-0812">Transmembrane</keyword>
<sequence length="57" mass="6048">MENFIVGFFGMLVILLGLGTAVGTIGASFHYLGPLVGVGVGVFWFCVLSGLREWANN</sequence>
<name>A0AAE7VMU8_9CAUD</name>
<organism evidence="2 3">
    <name type="scientific">Rhizobium phage RHEph21</name>
    <dbReference type="NCBI Taxonomy" id="2836134"/>
    <lineage>
        <taxon>Viruses</taxon>
        <taxon>Duplodnaviria</taxon>
        <taxon>Heunggongvirae</taxon>
        <taxon>Uroviricota</taxon>
        <taxon>Caudoviricetes</taxon>
        <taxon>Autographivirales</taxon>
        <taxon>Autographivirales incertae sedis</taxon>
        <taxon>Chamilpavirus</taxon>
        <taxon>Chamilpavirus RHEph21</taxon>
    </lineage>
</organism>
<evidence type="ECO:0000313" key="3">
    <source>
        <dbReference type="Proteomes" id="UP000828713"/>
    </source>
</evidence>
<evidence type="ECO:0000256" key="1">
    <source>
        <dbReference type="SAM" id="Phobius"/>
    </source>
</evidence>
<reference evidence="2" key="1">
    <citation type="submission" date="2021-04" db="EMBL/GenBank/DDBJ databases">
        <title>The Hidden Diversity of Double-Stranded DNA Phages in the Symbiotic Bacterium Rhizobium.</title>
        <authorList>
            <person name="Santamaria R.I."/>
            <person name="Bustos P."/>
            <person name="Cauwenberghe J.V."/>
            <person name="Gonzalez V."/>
        </authorList>
    </citation>
    <scope>NUCLEOTIDE SEQUENCE</scope>
</reference>
<dbReference type="EMBL" id="MW980070">
    <property type="protein sequence ID" value="QXV74640.1"/>
    <property type="molecule type" value="Genomic_DNA"/>
</dbReference>
<keyword evidence="3" id="KW-1185">Reference proteome</keyword>
<keyword evidence="1" id="KW-1133">Transmembrane helix</keyword>